<reference evidence="9 10" key="1">
    <citation type="submission" date="2021-11" db="EMBL/GenBank/DDBJ databases">
        <title>Whole genome of Geoglobus acetivorans.</title>
        <authorList>
            <person name="Liu D."/>
        </authorList>
    </citation>
    <scope>NUCLEOTIDE SEQUENCE [LARGE SCALE GENOMIC DNA]</scope>
    <source>
        <strain evidence="9 10">SBH6</strain>
    </source>
</reference>
<dbReference type="Gene3D" id="1.20.1300.10">
    <property type="entry name" value="Fumarate reductase/succinate dehydrogenase, transmembrane subunit"/>
    <property type="match status" value="1"/>
</dbReference>
<dbReference type="InterPro" id="IPR039023">
    <property type="entry name" value="SdhC_prok"/>
</dbReference>
<evidence type="ECO:0000256" key="7">
    <source>
        <dbReference type="ARBA" id="ARBA00023136"/>
    </source>
</evidence>
<keyword evidence="3 8" id="KW-0812">Transmembrane</keyword>
<name>A0ABZ3H861_GEOAI</name>
<accession>A0ABZ3H861</accession>
<dbReference type="PIRSF" id="PIRSF000178">
    <property type="entry name" value="SDH_cyt_b560"/>
    <property type="match status" value="1"/>
</dbReference>
<dbReference type="PANTHER" id="PTHR41910">
    <property type="entry name" value="SUCCINATE DEHYDROGENASE 2 MEMBRANE SUBUNIT SDHC"/>
    <property type="match status" value="1"/>
</dbReference>
<evidence type="ECO:0000313" key="9">
    <source>
        <dbReference type="EMBL" id="XAT64804.1"/>
    </source>
</evidence>
<dbReference type="RefSeq" id="WP_193807661.1">
    <property type="nucleotide sequence ID" value="NZ_CP087714.1"/>
</dbReference>
<sequence>MKGVSGWFTLKGKSLNSLAYSFHRLTGIVLLLYLIAHLSFLTSLRIGEETYTAFISTTVRLETLPLDSLLFLATFYHAFNGLRVVLNEFGLLYEARKALIYLMTLLGLLFWLYSTYVMYLFLTGW</sequence>
<proteinExistence type="predicted"/>
<comment type="subcellular location">
    <subcellularLocation>
        <location evidence="1">Membrane</location>
    </subcellularLocation>
</comment>
<keyword evidence="6" id="KW-0408">Iron</keyword>
<feature type="transmembrane region" description="Helical" evidence="8">
    <location>
        <begin position="98"/>
        <end position="122"/>
    </location>
</feature>
<evidence type="ECO:0000256" key="2">
    <source>
        <dbReference type="ARBA" id="ARBA00022617"/>
    </source>
</evidence>
<keyword evidence="10" id="KW-1185">Reference proteome</keyword>
<dbReference type="InterPro" id="IPR000701">
    <property type="entry name" value="SuccDH_FuR_B_TM-su"/>
</dbReference>
<feature type="transmembrane region" description="Helical" evidence="8">
    <location>
        <begin position="21"/>
        <end position="44"/>
    </location>
</feature>
<keyword evidence="5 8" id="KW-1133">Transmembrane helix</keyword>
<protein>
    <submittedName>
        <fullName evidence="9">Succinate dehydrogenase</fullName>
    </submittedName>
</protein>
<dbReference type="Proteomes" id="UP001492541">
    <property type="component" value="Chromosome"/>
</dbReference>
<dbReference type="SUPFAM" id="SSF81343">
    <property type="entry name" value="Fumarate reductase respiratory complex transmembrane subunits"/>
    <property type="match status" value="1"/>
</dbReference>
<dbReference type="EMBL" id="CP087714">
    <property type="protein sequence ID" value="XAT64804.1"/>
    <property type="molecule type" value="Genomic_DNA"/>
</dbReference>
<gene>
    <name evidence="9" type="ORF">LPQ35_05400</name>
</gene>
<organism evidence="9 10">
    <name type="scientific">Geoglobus acetivorans</name>
    <dbReference type="NCBI Taxonomy" id="565033"/>
    <lineage>
        <taxon>Archaea</taxon>
        <taxon>Methanobacteriati</taxon>
        <taxon>Methanobacteriota</taxon>
        <taxon>Archaeoglobi</taxon>
        <taxon>Archaeoglobales</taxon>
        <taxon>Archaeoglobaceae</taxon>
        <taxon>Geoglobus</taxon>
    </lineage>
</organism>
<evidence type="ECO:0000256" key="8">
    <source>
        <dbReference type="SAM" id="Phobius"/>
    </source>
</evidence>
<keyword evidence="7 8" id="KW-0472">Membrane</keyword>
<evidence type="ECO:0000256" key="5">
    <source>
        <dbReference type="ARBA" id="ARBA00022989"/>
    </source>
</evidence>
<evidence type="ECO:0000256" key="3">
    <source>
        <dbReference type="ARBA" id="ARBA00022692"/>
    </source>
</evidence>
<feature type="transmembrane region" description="Helical" evidence="8">
    <location>
        <begin position="64"/>
        <end position="86"/>
    </location>
</feature>
<keyword evidence="4" id="KW-0479">Metal-binding</keyword>
<dbReference type="GeneID" id="90449100"/>
<evidence type="ECO:0000313" key="10">
    <source>
        <dbReference type="Proteomes" id="UP001492541"/>
    </source>
</evidence>
<dbReference type="Pfam" id="PF01127">
    <property type="entry name" value="Sdh_cyt"/>
    <property type="match status" value="1"/>
</dbReference>
<evidence type="ECO:0000256" key="6">
    <source>
        <dbReference type="ARBA" id="ARBA00023004"/>
    </source>
</evidence>
<evidence type="ECO:0000256" key="4">
    <source>
        <dbReference type="ARBA" id="ARBA00022723"/>
    </source>
</evidence>
<dbReference type="PANTHER" id="PTHR41910:SF1">
    <property type="entry name" value="SUCCINATE DEHYDROGENASE HYDROPHOBIC MEMBRANE ANCHOR SUBUNIT"/>
    <property type="match status" value="1"/>
</dbReference>
<dbReference type="InterPro" id="IPR014314">
    <property type="entry name" value="Succ_DH_cytb556"/>
</dbReference>
<keyword evidence="2" id="KW-0349">Heme</keyword>
<dbReference type="InterPro" id="IPR034804">
    <property type="entry name" value="SQR/QFR_C/D"/>
</dbReference>
<evidence type="ECO:0000256" key="1">
    <source>
        <dbReference type="ARBA" id="ARBA00004370"/>
    </source>
</evidence>